<evidence type="ECO:0000313" key="2">
    <source>
        <dbReference type="Proteomes" id="UP000252586"/>
    </source>
</evidence>
<dbReference type="AlphaFoldDB" id="A0A366DL50"/>
<keyword evidence="2" id="KW-1185">Reference proteome</keyword>
<gene>
    <name evidence="1" type="ORF">DFR74_10567</name>
</gene>
<dbReference type="Proteomes" id="UP000252586">
    <property type="component" value="Unassembled WGS sequence"/>
</dbReference>
<evidence type="ECO:0000313" key="1">
    <source>
        <dbReference type="EMBL" id="RBO90665.1"/>
    </source>
</evidence>
<organism evidence="1 2">
    <name type="scientific">Nocardia puris</name>
    <dbReference type="NCBI Taxonomy" id="208602"/>
    <lineage>
        <taxon>Bacteria</taxon>
        <taxon>Bacillati</taxon>
        <taxon>Actinomycetota</taxon>
        <taxon>Actinomycetes</taxon>
        <taxon>Mycobacteriales</taxon>
        <taxon>Nocardiaceae</taxon>
        <taxon>Nocardia</taxon>
    </lineage>
</organism>
<proteinExistence type="predicted"/>
<sequence>MADLPLVSRDRFRGFQCLCARADRLDYVVADGREEGESMVRRAVVLVALMVAVVACDDGVEQQPTSAVPGADKLNRLRSTDICALLPESELAKLGPVAAVGTDWLYECEAAIGDDLSDPDASVEWVVRAVENTEMDQATNITIDGMSVTLLGDHDVLSEEELADRTFRMCSAYAQLPTGGSIDLTVELPPGTEPCPVAQSLVTVALSEWKRFPKLGDSPHTVRTVVTGADPCDVLTELPDARVGDNQWVDRCWFQLDGDSLYVEYGHSTDREFTNYKSLEIDGRRVYRTSDEPNGTYKVRVGPTFDPVADGYEFESVPAVSIAGAERETIEKVTAAVLTLFPDAD</sequence>
<accession>A0A366DL50</accession>
<reference evidence="1 2" key="1">
    <citation type="submission" date="2018-06" db="EMBL/GenBank/DDBJ databases">
        <title>Genomic Encyclopedia of Type Strains, Phase IV (KMG-IV): sequencing the most valuable type-strain genomes for metagenomic binning, comparative biology and taxonomic classification.</title>
        <authorList>
            <person name="Goeker M."/>
        </authorList>
    </citation>
    <scope>NUCLEOTIDE SEQUENCE [LARGE SCALE GENOMIC DNA]</scope>
    <source>
        <strain evidence="1 2">DSM 44599</strain>
    </source>
</reference>
<comment type="caution">
    <text evidence="1">The sequence shown here is derived from an EMBL/GenBank/DDBJ whole genome shotgun (WGS) entry which is preliminary data.</text>
</comment>
<dbReference type="STRING" id="1210090.GCA_001613185_01645"/>
<name>A0A366DL50_9NOCA</name>
<protein>
    <submittedName>
        <fullName evidence="1">Uncharacterized protein</fullName>
    </submittedName>
</protein>
<dbReference type="EMBL" id="QNRE01000005">
    <property type="protein sequence ID" value="RBO90665.1"/>
    <property type="molecule type" value="Genomic_DNA"/>
</dbReference>